<dbReference type="OMA" id="MYELNIV"/>
<dbReference type="InterPro" id="IPR016024">
    <property type="entry name" value="ARM-type_fold"/>
</dbReference>
<evidence type="ECO:0000313" key="3">
    <source>
        <dbReference type="Proteomes" id="UP000594260"/>
    </source>
</evidence>
<feature type="compositionally biased region" description="Basic and acidic residues" evidence="1">
    <location>
        <begin position="729"/>
        <end position="741"/>
    </location>
</feature>
<dbReference type="GO" id="GO:0005930">
    <property type="term" value="C:axoneme"/>
    <property type="evidence" value="ECO:0007669"/>
    <property type="project" value="TreeGrafter"/>
</dbReference>
<dbReference type="GO" id="GO:0035869">
    <property type="term" value="C:ciliary transition zone"/>
    <property type="evidence" value="ECO:0007669"/>
    <property type="project" value="TreeGrafter"/>
</dbReference>
<dbReference type="Pfam" id="PF05804">
    <property type="entry name" value="KAP"/>
    <property type="match status" value="1"/>
</dbReference>
<dbReference type="GO" id="GO:0016939">
    <property type="term" value="C:kinesin II complex"/>
    <property type="evidence" value="ECO:0007669"/>
    <property type="project" value="TreeGrafter"/>
</dbReference>
<name>A0A7M7K9T8_VARDE</name>
<dbReference type="InterPro" id="IPR011989">
    <property type="entry name" value="ARM-like"/>
</dbReference>
<proteinExistence type="predicted"/>
<feature type="region of interest" description="Disordered" evidence="1">
    <location>
        <begin position="729"/>
        <end position="751"/>
    </location>
</feature>
<dbReference type="EnsemblMetazoa" id="XM_022808033">
    <property type="protein sequence ID" value="XP_022663768"/>
    <property type="gene ID" value="LOC111251457"/>
</dbReference>
<dbReference type="SMART" id="SM01297">
    <property type="entry name" value="KAP"/>
    <property type="match status" value="1"/>
</dbReference>
<dbReference type="RefSeq" id="XP_022663770.1">
    <property type="nucleotide sequence ID" value="XM_022808035.1"/>
</dbReference>
<dbReference type="CTD" id="32071"/>
<dbReference type="GO" id="GO:0044782">
    <property type="term" value="P:cilium organization"/>
    <property type="evidence" value="ECO:0007669"/>
    <property type="project" value="TreeGrafter"/>
</dbReference>
<dbReference type="RefSeq" id="XP_022663767.1">
    <property type="nucleotide sequence ID" value="XM_022808032.1"/>
</dbReference>
<sequence length="770" mass="85675">MSSFGITSGPAGQQRSGVRRRISNVQLDVHPVERAIVISYELECAVTEAGEIVTDSAFLQRTVRIRNLDTDTDMVMLAEDICEKNPKLLSKAQNLCEIEQLLHYLRTRREKCAVSSPKNGEPPSVSMGQLDNYVDNLYEDERKVDASSKILYLAQNTENLEALIKHEVLLGALARTLREEGHRNYSLASNILNFFQCLSRFTTFASVIADHKVGSLTMELLQGEMAKTQQVLHELEESQLSNDLEAFENLTKSYTAVLHKQDTMLIAAFSLLLNISTELKNETRIVNKAQTVIYGNQTRYGIIPLLTSCLDRKSRSLLLIVLTFLVKLSIYQENLHDIGQPAALDKVCQIIPTDDTEIASMTLRLIHNLSFNSDCRCALVSCGLLPKLVTYMGSSEKPSQRNQVLRILLLIAADSRFIAHFAYTDAAHVVLGLILEGEGTDGQCSAELAAVAQALASNLSCAQIICERNGLKFLIKRALKNNDSRLLKVVRNISMHEGPSKQLFLEHVDKFTERLIMQTEPLTSPLCSPMALECARILANLDQTEFFQVSRQVNRRGILAWLNHQLREAASRLSVEGKFTAEDDPTLDLLTLCATYVENDAEVALAFVDGQHAEPLLTILNACQENDTVVFHVLWVFYCLLRHGPSREAALAKTPLANYLLDLLNDANKGVQLVCDAALDLLSETGSDWAARARAAKFSHFNAQWIDMVEGTPDPQGIRRLSGISAAKHGGDQDTLGHDTRNQNQVTDNNTSYDRLYDGMKLALDVDDEN</sequence>
<dbReference type="AlphaFoldDB" id="A0A7M7K9T8"/>
<dbReference type="GeneID" id="111251457"/>
<dbReference type="KEGG" id="vde:111251457"/>
<feature type="compositionally biased region" description="Polar residues" evidence="1">
    <location>
        <begin position="742"/>
        <end position="751"/>
    </location>
</feature>
<dbReference type="InParanoid" id="A0A7M7K9T8"/>
<dbReference type="OrthoDB" id="10265679at2759"/>
<dbReference type="FunCoup" id="A0A7M7K9T8">
    <property type="interactions" value="487"/>
</dbReference>
<dbReference type="PANTHER" id="PTHR15605">
    <property type="entry name" value="KINESIN-ASSOCIATED PROTEINS"/>
    <property type="match status" value="1"/>
</dbReference>
<dbReference type="EnsemblMetazoa" id="XM_022808034">
    <property type="protein sequence ID" value="XP_022663769"/>
    <property type="gene ID" value="LOC111251457"/>
</dbReference>
<dbReference type="EnsemblMetazoa" id="XM_022808032">
    <property type="protein sequence ID" value="XP_022663767"/>
    <property type="gene ID" value="LOC111251457"/>
</dbReference>
<keyword evidence="3" id="KW-1185">Reference proteome</keyword>
<dbReference type="RefSeq" id="XP_022663768.1">
    <property type="nucleotide sequence ID" value="XM_022808033.1"/>
</dbReference>
<dbReference type="GO" id="GO:0019894">
    <property type="term" value="F:kinesin binding"/>
    <property type="evidence" value="ECO:0007669"/>
    <property type="project" value="InterPro"/>
</dbReference>
<reference evidence="2" key="1">
    <citation type="submission" date="2021-01" db="UniProtKB">
        <authorList>
            <consortium name="EnsemblMetazoa"/>
        </authorList>
    </citation>
    <scope>IDENTIFICATION</scope>
</reference>
<accession>A0A7M7K9T8</accession>
<evidence type="ECO:0000313" key="2">
    <source>
        <dbReference type="EnsemblMetazoa" id="XP_022663770"/>
    </source>
</evidence>
<dbReference type="EnsemblMetazoa" id="XM_022808035">
    <property type="protein sequence ID" value="XP_022663770"/>
    <property type="gene ID" value="LOC111251457"/>
</dbReference>
<dbReference type="PANTHER" id="PTHR15605:SF2">
    <property type="entry name" value="KINESIN-ASSOCIATED PROTEIN 3"/>
    <property type="match status" value="1"/>
</dbReference>
<dbReference type="RefSeq" id="XP_022663769.1">
    <property type="nucleotide sequence ID" value="XM_022808034.1"/>
</dbReference>
<organism evidence="2 3">
    <name type="scientific">Varroa destructor</name>
    <name type="common">Honeybee mite</name>
    <dbReference type="NCBI Taxonomy" id="109461"/>
    <lineage>
        <taxon>Eukaryota</taxon>
        <taxon>Metazoa</taxon>
        <taxon>Ecdysozoa</taxon>
        <taxon>Arthropoda</taxon>
        <taxon>Chelicerata</taxon>
        <taxon>Arachnida</taxon>
        <taxon>Acari</taxon>
        <taxon>Parasitiformes</taxon>
        <taxon>Mesostigmata</taxon>
        <taxon>Gamasina</taxon>
        <taxon>Dermanyssoidea</taxon>
        <taxon>Varroidae</taxon>
        <taxon>Varroa</taxon>
    </lineage>
</organism>
<dbReference type="InterPro" id="IPR008658">
    <property type="entry name" value="KAP3"/>
</dbReference>
<dbReference type="Proteomes" id="UP000594260">
    <property type="component" value="Unplaced"/>
</dbReference>
<dbReference type="SUPFAM" id="SSF48371">
    <property type="entry name" value="ARM repeat"/>
    <property type="match status" value="1"/>
</dbReference>
<protein>
    <submittedName>
        <fullName evidence="2">Uncharacterized protein</fullName>
    </submittedName>
</protein>
<dbReference type="Gene3D" id="1.25.10.10">
    <property type="entry name" value="Leucine-rich Repeat Variant"/>
    <property type="match status" value="1"/>
</dbReference>
<evidence type="ECO:0000256" key="1">
    <source>
        <dbReference type="SAM" id="MobiDB-lite"/>
    </source>
</evidence>
<dbReference type="GO" id="GO:0007018">
    <property type="term" value="P:microtubule-based movement"/>
    <property type="evidence" value="ECO:0007669"/>
    <property type="project" value="TreeGrafter"/>
</dbReference>